<feature type="region of interest" description="Disordered" evidence="1">
    <location>
        <begin position="1"/>
        <end position="124"/>
    </location>
</feature>
<accession>A0ABR2WGK8</accession>
<dbReference type="EMBL" id="JASJQH010002008">
    <property type="protein sequence ID" value="KAK9760576.1"/>
    <property type="molecule type" value="Genomic_DNA"/>
</dbReference>
<evidence type="ECO:0000256" key="1">
    <source>
        <dbReference type="SAM" id="MobiDB-lite"/>
    </source>
</evidence>
<evidence type="ECO:0000313" key="3">
    <source>
        <dbReference type="Proteomes" id="UP001479436"/>
    </source>
</evidence>
<feature type="compositionally biased region" description="Gly residues" evidence="1">
    <location>
        <begin position="83"/>
        <end position="102"/>
    </location>
</feature>
<evidence type="ECO:0000313" key="2">
    <source>
        <dbReference type="EMBL" id="KAK9760576.1"/>
    </source>
</evidence>
<comment type="caution">
    <text evidence="2">The sequence shown here is derived from an EMBL/GenBank/DDBJ whole genome shotgun (WGS) entry which is preliminary data.</text>
</comment>
<gene>
    <name evidence="2" type="ORF">K7432_015265</name>
</gene>
<name>A0ABR2WGK8_9FUNG</name>
<dbReference type="SMART" id="SM00696">
    <property type="entry name" value="DM9"/>
    <property type="match status" value="1"/>
</dbReference>
<proteinExistence type="predicted"/>
<feature type="compositionally biased region" description="Pro residues" evidence="1">
    <location>
        <begin position="103"/>
        <end position="116"/>
    </location>
</feature>
<feature type="compositionally biased region" description="Low complexity" evidence="1">
    <location>
        <begin position="22"/>
        <end position="82"/>
    </location>
</feature>
<dbReference type="PANTHER" id="PTHR31649:SF1">
    <property type="entry name" value="FARNESOIC ACID O-METHYL TRANSFERASE DOMAIN-CONTAINING PROTEIN"/>
    <property type="match status" value="1"/>
</dbReference>
<sequence>MSGYPPNQGYPSQGYPPPPQGGPQQNQGGPQQNQGGHSNFPGGFNFQGNPPQQQQQGASAPYGSSQTSSSYGPPSGAHPPQGGSYGPPGGAPPQGGSYGQSGGPPPGVAVCPPKPSGNPQHPALDWVYASGGSIPPNAVQGGVETDGKPLFIARQFYQGGLHIGKAAPHLKGIAIGFGGKEISLKDYYVLCGDARQLRWVECHGTCNPDNWKPIEAGHENDGKPLFVAKTRYDGGEHIGKVGTHLKGGMCFGYGGKEKTTKDAYYVLAYL</sequence>
<protein>
    <submittedName>
        <fullName evidence="2">Uncharacterized protein</fullName>
    </submittedName>
</protein>
<feature type="compositionally biased region" description="Low complexity" evidence="1">
    <location>
        <begin position="1"/>
        <end position="13"/>
    </location>
</feature>
<dbReference type="Pfam" id="PF11901">
    <property type="entry name" value="DM9"/>
    <property type="match status" value="1"/>
</dbReference>
<dbReference type="InterPro" id="IPR006616">
    <property type="entry name" value="DM9_repeat"/>
</dbReference>
<dbReference type="Proteomes" id="UP001479436">
    <property type="component" value="Unassembled WGS sequence"/>
</dbReference>
<keyword evidence="3" id="KW-1185">Reference proteome</keyword>
<dbReference type="PANTHER" id="PTHR31649">
    <property type="entry name" value="AGAP009604-PA"/>
    <property type="match status" value="1"/>
</dbReference>
<organism evidence="2 3">
    <name type="scientific">Basidiobolus ranarum</name>
    <dbReference type="NCBI Taxonomy" id="34480"/>
    <lineage>
        <taxon>Eukaryota</taxon>
        <taxon>Fungi</taxon>
        <taxon>Fungi incertae sedis</taxon>
        <taxon>Zoopagomycota</taxon>
        <taxon>Entomophthoromycotina</taxon>
        <taxon>Basidiobolomycetes</taxon>
        <taxon>Basidiobolales</taxon>
        <taxon>Basidiobolaceae</taxon>
        <taxon>Basidiobolus</taxon>
    </lineage>
</organism>
<reference evidence="2 3" key="1">
    <citation type="submission" date="2023-04" db="EMBL/GenBank/DDBJ databases">
        <title>Genome of Basidiobolus ranarum AG-B5.</title>
        <authorList>
            <person name="Stajich J.E."/>
            <person name="Carter-House D."/>
            <person name="Gryganskyi A."/>
        </authorList>
    </citation>
    <scope>NUCLEOTIDE SEQUENCE [LARGE SCALE GENOMIC DNA]</scope>
    <source>
        <strain evidence="2 3">AG-B5</strain>
    </source>
</reference>